<dbReference type="Proteomes" id="UP000005408">
    <property type="component" value="Unassembled WGS sequence"/>
</dbReference>
<dbReference type="PANTHER" id="PTHR11177:SF317">
    <property type="entry name" value="CHITINASE 12-RELATED"/>
    <property type="match status" value="1"/>
</dbReference>
<feature type="compositionally biased region" description="Polar residues" evidence="6">
    <location>
        <begin position="733"/>
        <end position="742"/>
    </location>
</feature>
<feature type="compositionally biased region" description="Low complexity" evidence="6">
    <location>
        <begin position="718"/>
        <end position="732"/>
    </location>
</feature>
<dbReference type="SUPFAM" id="SSF51445">
    <property type="entry name" value="(Trans)glycosidases"/>
    <property type="match status" value="1"/>
</dbReference>
<feature type="compositionally biased region" description="Polar residues" evidence="6">
    <location>
        <begin position="948"/>
        <end position="963"/>
    </location>
</feature>
<dbReference type="Gene3D" id="3.20.20.80">
    <property type="entry name" value="Glycosidases"/>
    <property type="match status" value="1"/>
</dbReference>
<keyword evidence="1 7" id="KW-0732">Signal</keyword>
<dbReference type="SUPFAM" id="SSF54556">
    <property type="entry name" value="Chitinase insertion domain"/>
    <property type="match status" value="1"/>
</dbReference>
<dbReference type="PROSITE" id="PS51910">
    <property type="entry name" value="GH18_2"/>
    <property type="match status" value="1"/>
</dbReference>
<dbReference type="CDD" id="cd02872">
    <property type="entry name" value="GH18_chitolectin_chitotriosidase"/>
    <property type="match status" value="1"/>
</dbReference>
<feature type="compositionally biased region" description="Polar residues" evidence="6">
    <location>
        <begin position="549"/>
        <end position="576"/>
    </location>
</feature>
<dbReference type="SMART" id="SM00636">
    <property type="entry name" value="Glyco_18"/>
    <property type="match status" value="1"/>
</dbReference>
<evidence type="ECO:0000256" key="4">
    <source>
        <dbReference type="ARBA" id="ARBA00023295"/>
    </source>
</evidence>
<dbReference type="Pfam" id="PF00704">
    <property type="entry name" value="Glyco_hydro_18"/>
    <property type="match status" value="1"/>
</dbReference>
<reference evidence="9" key="1">
    <citation type="submission" date="2022-08" db="UniProtKB">
        <authorList>
            <consortium name="EnsemblMetazoa"/>
        </authorList>
    </citation>
    <scope>IDENTIFICATION</scope>
    <source>
        <strain evidence="9">05x7-T-G4-1.051#20</strain>
    </source>
</reference>
<evidence type="ECO:0000256" key="5">
    <source>
        <dbReference type="RuleBase" id="RU000489"/>
    </source>
</evidence>
<dbReference type="GO" id="GO:0005576">
    <property type="term" value="C:extracellular region"/>
    <property type="evidence" value="ECO:0007669"/>
    <property type="project" value="TreeGrafter"/>
</dbReference>
<feature type="compositionally biased region" description="Basic and acidic residues" evidence="6">
    <location>
        <begin position="838"/>
        <end position="852"/>
    </location>
</feature>
<name>A0A8W8KTP4_MAGGI</name>
<feature type="compositionally biased region" description="Polar residues" evidence="6">
    <location>
        <begin position="903"/>
        <end position="929"/>
    </location>
</feature>
<keyword evidence="10" id="KW-1185">Reference proteome</keyword>
<feature type="compositionally biased region" description="Basic and acidic residues" evidence="6">
    <location>
        <begin position="778"/>
        <end position="793"/>
    </location>
</feature>
<dbReference type="InterPro" id="IPR029070">
    <property type="entry name" value="Chitinase_insertion_sf"/>
</dbReference>
<evidence type="ECO:0000256" key="2">
    <source>
        <dbReference type="ARBA" id="ARBA00022801"/>
    </source>
</evidence>
<feature type="signal peptide" evidence="7">
    <location>
        <begin position="1"/>
        <end position="25"/>
    </location>
</feature>
<dbReference type="PROSITE" id="PS01095">
    <property type="entry name" value="GH18_1"/>
    <property type="match status" value="1"/>
</dbReference>
<feature type="compositionally biased region" description="Basic and acidic residues" evidence="6">
    <location>
        <begin position="860"/>
        <end position="869"/>
    </location>
</feature>
<feature type="compositionally biased region" description="Basic and acidic residues" evidence="6">
    <location>
        <begin position="930"/>
        <end position="944"/>
    </location>
</feature>
<dbReference type="FunFam" id="3.10.50.10:FF:000001">
    <property type="entry name" value="Chitinase 3-like 1"/>
    <property type="match status" value="1"/>
</dbReference>
<keyword evidence="3" id="KW-1015">Disulfide bond</keyword>
<dbReference type="GO" id="GO:0008061">
    <property type="term" value="F:chitin binding"/>
    <property type="evidence" value="ECO:0007669"/>
    <property type="project" value="InterPro"/>
</dbReference>
<accession>A0A8W8KTP4</accession>
<dbReference type="PANTHER" id="PTHR11177">
    <property type="entry name" value="CHITINASE"/>
    <property type="match status" value="1"/>
</dbReference>
<feature type="compositionally biased region" description="Polar residues" evidence="6">
    <location>
        <begin position="761"/>
        <end position="777"/>
    </location>
</feature>
<evidence type="ECO:0000256" key="6">
    <source>
        <dbReference type="SAM" id="MobiDB-lite"/>
    </source>
</evidence>
<dbReference type="InterPro" id="IPR050314">
    <property type="entry name" value="Glycosyl_Hydrlase_18"/>
</dbReference>
<feature type="region of interest" description="Disordered" evidence="6">
    <location>
        <begin position="484"/>
        <end position="576"/>
    </location>
</feature>
<evidence type="ECO:0000313" key="10">
    <source>
        <dbReference type="Proteomes" id="UP000005408"/>
    </source>
</evidence>
<feature type="compositionally biased region" description="Basic and acidic residues" evidence="6">
    <location>
        <begin position="743"/>
        <end position="760"/>
    </location>
</feature>
<feature type="domain" description="GH18" evidence="8">
    <location>
        <begin position="30"/>
        <end position="407"/>
    </location>
</feature>
<dbReference type="Gene3D" id="3.10.50.10">
    <property type="match status" value="1"/>
</dbReference>
<evidence type="ECO:0000259" key="8">
    <source>
        <dbReference type="PROSITE" id="PS51910"/>
    </source>
</evidence>
<evidence type="ECO:0000256" key="7">
    <source>
        <dbReference type="SAM" id="SignalP"/>
    </source>
</evidence>
<dbReference type="InterPro" id="IPR011583">
    <property type="entry name" value="Chitinase_II/V-like_cat"/>
</dbReference>
<dbReference type="OrthoDB" id="6136671at2759"/>
<feature type="compositionally biased region" description="Low complexity" evidence="6">
    <location>
        <begin position="484"/>
        <end position="528"/>
    </location>
</feature>
<evidence type="ECO:0000256" key="3">
    <source>
        <dbReference type="ARBA" id="ARBA00023157"/>
    </source>
</evidence>
<protein>
    <recommendedName>
        <fullName evidence="8">GH18 domain-containing protein</fullName>
    </recommendedName>
</protein>
<organism evidence="9 10">
    <name type="scientific">Magallana gigas</name>
    <name type="common">Pacific oyster</name>
    <name type="synonym">Crassostrea gigas</name>
    <dbReference type="NCBI Taxonomy" id="29159"/>
    <lineage>
        <taxon>Eukaryota</taxon>
        <taxon>Metazoa</taxon>
        <taxon>Spiralia</taxon>
        <taxon>Lophotrochozoa</taxon>
        <taxon>Mollusca</taxon>
        <taxon>Bivalvia</taxon>
        <taxon>Autobranchia</taxon>
        <taxon>Pteriomorphia</taxon>
        <taxon>Ostreida</taxon>
        <taxon>Ostreoidea</taxon>
        <taxon>Ostreidae</taxon>
        <taxon>Magallana</taxon>
    </lineage>
</organism>
<dbReference type="InterPro" id="IPR001579">
    <property type="entry name" value="Glyco_hydro_18_chit_AS"/>
</dbReference>
<dbReference type="InterPro" id="IPR017853">
    <property type="entry name" value="GH"/>
</dbReference>
<feature type="compositionally biased region" description="Basic and acidic residues" evidence="6">
    <location>
        <begin position="878"/>
        <end position="889"/>
    </location>
</feature>
<dbReference type="GO" id="GO:0004568">
    <property type="term" value="F:chitinase activity"/>
    <property type="evidence" value="ECO:0007669"/>
    <property type="project" value="UniProtKB-ARBA"/>
</dbReference>
<keyword evidence="4 5" id="KW-0326">Glycosidase</keyword>
<dbReference type="EnsemblMetazoa" id="G25253.1">
    <property type="protein sequence ID" value="G25253.1:cds"/>
    <property type="gene ID" value="G25253"/>
</dbReference>
<evidence type="ECO:0000256" key="1">
    <source>
        <dbReference type="ARBA" id="ARBA00022729"/>
    </source>
</evidence>
<dbReference type="FunFam" id="3.20.20.80:FF:000007">
    <property type="entry name" value="Acidic mammalian chitinase"/>
    <property type="match status" value="1"/>
</dbReference>
<evidence type="ECO:0000313" key="9">
    <source>
        <dbReference type="EnsemblMetazoa" id="G25253.1:cds"/>
    </source>
</evidence>
<feature type="region of interest" description="Disordered" evidence="6">
    <location>
        <begin position="718"/>
        <end position="963"/>
    </location>
</feature>
<sequence length="1470" mass="163347">MEQIGSLWVYSALLFAILTANYSSAQKQDYKRVCYYTNWSQYRTGLGKFKPQNVDPFVCTHIVYAFAKTSGNRIEAAEWNDESTEWSKGMYAKINDLKKKNPKLKTLLAIGGWTEGNAPISTMASTNESRDEFVSTTIQYLRTRGFDGLDLDWEYPGSRGGPPEDKENLIHLLKKLRTEFNREARETGREALLLAIAVPVGEERISSGYKIPEVDRYVDFINLMAYDFHGAWEAQTGHHSPLHRGKAERWYAAQLNVQWAAGYWRRNGASKEKLLIGIAMYGRGFKLQYPSINGIGAQALVGSNGNSMGPFTKSKGLLSFYEICDRLNGNGVEVWDEERRVPYMYDGSDWVGYENVRSVIEKTKWVMDHGYAGIMIWALDQDDFTGHFCKAGKYPLLSAINKTLNEHTPSTEILTGQRDILQATEDYGGITNRIVDSTSLSLTGLTLRHSQTPNAIIHTTTIATTSTTAASIKTTTNVATSTIISSTTSTTEPSTTTTEPSSTTTSEPPTTTTTTEPPTTTVEPSTTTGLPKATSFTELTTAAEDKENSTAPSTGNISTTDTMESESQNDSLTNEKISPAIATLDIVSDNITSDLHLMQNVSSDIENITVDFLSKNESDITNHTTISSIALTENSTESPIKKESTTARIMRSRSQIMSIVAPSDIYSSTDIVHRGRTLLQVDLNRNEQPSNNGDGQTSGFTSVLNSLFSVLSEFGGFARGSRSSSNRRANSADTAGQGTVESQRPRNAEPQRSRNVDPTRQRNTGMQRQRNADTQPARNREVPVRRNDADFQRVRNGLRASNGEILRQNNVDQSRLRMLPRTRGADSARPVQSNGDPTLRRNGETFRQRNAESPRQQNEILRRNNDLMRQRNGNNDILRQRSENPEPFRQRNVNGDIVRQRNGDLSQQQRNTFRNGDLIQQRNAANLNSRDAEPRRQRTLETTRRMQQRTPSLTPNRRSQQLGGMNTVSPQFDPFQNVEMATIPQNLGPRSTRRGESNSIPSVDFLETLVQGSSSRNIDPTVINRRGIETNRIPTRNPNQISQGVPDISTLTDMFFAQDPQNQLLQQEAVQTSISEAMLSPNFVNRANGFGRLQRMITPEPVQSSNIFDNRNISSNMQASQMRETLFNEIINRQPSLNTNSIDTIDLAFLESQVEEGFARDRAQQIEQSMLRPGMLVNEPRQGILNGVLPAAAGFQGLIGQVPSQQGSIGRNSMIPRPNQFQQASMQLPQTNRNTSMAVIPFNNLDRTLQRIVASGPGFRLRNQTTSTRSVLQNPTEQGFFPQNGQRTPRAGNLLNPILVRPGSSQENNRNILTSQPGLPGPLQLARLQDSLRPNRNMLGPLGPIQGNRNAQPMNNFLTSSLRGSPRIGTPLSQTANTNNQLPLNSLFSPMNQISPRVSTIGNPGTPHRTPPPFASTAIQTPDEVIQGRNVIGSKSVFSQRTNSSVSIDGSMLKSEPVIPKSEILWKWDV</sequence>
<dbReference type="GO" id="GO:0005975">
    <property type="term" value="P:carbohydrate metabolic process"/>
    <property type="evidence" value="ECO:0007669"/>
    <property type="project" value="InterPro"/>
</dbReference>
<feature type="chain" id="PRO_5036485310" description="GH18 domain-containing protein" evidence="7">
    <location>
        <begin position="26"/>
        <end position="1470"/>
    </location>
</feature>
<dbReference type="GO" id="GO:0006032">
    <property type="term" value="P:chitin catabolic process"/>
    <property type="evidence" value="ECO:0007669"/>
    <property type="project" value="TreeGrafter"/>
</dbReference>
<proteinExistence type="predicted"/>
<dbReference type="OMA" id="AEWNDES"/>
<keyword evidence="2 5" id="KW-0378">Hydrolase</keyword>
<dbReference type="InterPro" id="IPR001223">
    <property type="entry name" value="Glyco_hydro18_cat"/>
</dbReference>